<accession>A0A1Q6IZ51</accession>
<dbReference type="EMBL" id="MNQV01000204">
    <property type="protein sequence ID" value="OKZ46130.1"/>
    <property type="molecule type" value="Genomic_DNA"/>
</dbReference>
<comment type="caution">
    <text evidence="1">The sequence shown here is derived from an EMBL/GenBank/DDBJ whole genome shotgun (WGS) entry which is preliminary data.</text>
</comment>
<dbReference type="AlphaFoldDB" id="A0A1Q6IZ51"/>
<sequence>MEVKNGIIIDGVLHEMIDAFTINFGCSKCSLRKECDECEMRHETYLCNVMGCFCFVSRGKVTDIKTEKEEQSCVIQ</sequence>
<reference evidence="1 2" key="1">
    <citation type="journal article" date="2016" name="Nat. Biotechnol.">
        <title>Measurement of bacterial replication rates in microbial communities.</title>
        <authorList>
            <person name="Brown C.T."/>
            <person name="Olm M.R."/>
            <person name="Thomas B.C."/>
            <person name="Banfield J.F."/>
        </authorList>
    </citation>
    <scope>NUCLEOTIDE SEQUENCE [LARGE SCALE GENOMIC DNA]</scope>
    <source>
        <strain evidence="1">42_262</strain>
    </source>
</reference>
<evidence type="ECO:0000313" key="2">
    <source>
        <dbReference type="Proteomes" id="UP000186631"/>
    </source>
</evidence>
<dbReference type="RefSeq" id="WP_216943761.1">
    <property type="nucleotide sequence ID" value="NZ_CAXTGH010000003.1"/>
</dbReference>
<name>A0A1Q6IZ51_PHOVU</name>
<evidence type="ECO:0000313" key="1">
    <source>
        <dbReference type="EMBL" id="OKZ46130.1"/>
    </source>
</evidence>
<gene>
    <name evidence="1" type="ORF">BHV80_11040</name>
</gene>
<protein>
    <submittedName>
        <fullName evidence="1">Uncharacterized protein</fullName>
    </submittedName>
</protein>
<dbReference type="Proteomes" id="UP000186631">
    <property type="component" value="Unassembled WGS sequence"/>
</dbReference>
<proteinExistence type="predicted"/>
<organism evidence="1 2">
    <name type="scientific">Phocaeicola vulgatus</name>
    <name type="common">Bacteroides vulgatus</name>
    <dbReference type="NCBI Taxonomy" id="821"/>
    <lineage>
        <taxon>Bacteria</taxon>
        <taxon>Pseudomonadati</taxon>
        <taxon>Bacteroidota</taxon>
        <taxon>Bacteroidia</taxon>
        <taxon>Bacteroidales</taxon>
        <taxon>Bacteroidaceae</taxon>
        <taxon>Phocaeicola</taxon>
    </lineage>
</organism>